<feature type="modified residue" description="N6-(pyridoxal phosphate)lysine" evidence="8">
    <location>
        <position position="231"/>
    </location>
</feature>
<dbReference type="OrthoDB" id="1732691at2759"/>
<accession>A0A4Y9YK33</accession>
<evidence type="ECO:0000256" key="6">
    <source>
        <dbReference type="ARBA" id="ARBA00022898"/>
    </source>
</evidence>
<evidence type="ECO:0000256" key="2">
    <source>
        <dbReference type="ARBA" id="ARBA00009320"/>
    </source>
</evidence>
<evidence type="ECO:0000256" key="3">
    <source>
        <dbReference type="ARBA" id="ARBA00022576"/>
    </source>
</evidence>
<dbReference type="NCBIfam" id="NF009897">
    <property type="entry name" value="PRK13357.1"/>
    <property type="match status" value="1"/>
</dbReference>
<dbReference type="EC" id="2.6.1.42" evidence="11"/>
<evidence type="ECO:0000256" key="8">
    <source>
        <dbReference type="PIRSR" id="PIRSR006468-1"/>
    </source>
</evidence>
<dbReference type="PANTHER" id="PTHR11825:SF44">
    <property type="entry name" value="BRANCHED-CHAIN-AMINO-ACID AMINOTRANSFERASE"/>
    <property type="match status" value="1"/>
</dbReference>
<sequence length="407" mass="44249">MAIAQSTAPLNPNGTPMPAKDAELVKNGSSSLKAKIDTSLLTETLATSLKEVPKPEDLVFGQVMTDHMLILSYAPESGWSAPEIKPYGPLSLDPSSSCFQYCPNVFEGMKAYIGPDGKPRLFRPELNMVRMEKSAERVALPPFDTTALLKLIKRLVAVDARWIPRSKGCSLYIRPTIIGTRAALGVAASNHALLYVIMSPTGPYFRTPSGISLLGVNEHVRSWPGGTGGYKLGLNYAPCFHPQRLAAEKGYQQVLWLIGENVTEAGAMNFFVVVKRDDGDLDIVTPPLDGTILPGVTRASVLSLLSAHPTQTSLPNLSNKTRLYTHERPITMTELAAWSAAGRLLECFVVGTAVVVTPVSRIGWQDRDIVLPEHKAVMGPVTAALYERLVDIQEGRVEWQGWSATCV</sequence>
<dbReference type="InterPro" id="IPR018300">
    <property type="entry name" value="Aminotrans_IV_CS"/>
</dbReference>
<evidence type="ECO:0000313" key="13">
    <source>
        <dbReference type="EMBL" id="TFY62482.1"/>
    </source>
</evidence>
<keyword evidence="7 11" id="KW-0100">Branched-chain amino acid biosynthesis</keyword>
<dbReference type="InterPro" id="IPR036038">
    <property type="entry name" value="Aminotransferase-like"/>
</dbReference>
<gene>
    <name evidence="13" type="ORF">EVG20_g6695</name>
</gene>
<dbReference type="EMBL" id="SEOQ01000462">
    <property type="protein sequence ID" value="TFY62482.1"/>
    <property type="molecule type" value="Genomic_DNA"/>
</dbReference>
<keyword evidence="4 11" id="KW-0028">Amino-acid biosynthesis</keyword>
<dbReference type="InterPro" id="IPR043132">
    <property type="entry name" value="BCAT-like_C"/>
</dbReference>
<dbReference type="Gene3D" id="3.30.470.10">
    <property type="match status" value="1"/>
</dbReference>
<dbReference type="GO" id="GO:0052654">
    <property type="term" value="F:L-leucine-2-oxoglutarate transaminase activity"/>
    <property type="evidence" value="ECO:0007669"/>
    <property type="project" value="RHEA"/>
</dbReference>
<dbReference type="Pfam" id="PF01063">
    <property type="entry name" value="Aminotran_4"/>
    <property type="match status" value="1"/>
</dbReference>
<evidence type="ECO:0000256" key="12">
    <source>
        <dbReference type="SAM" id="MobiDB-lite"/>
    </source>
</evidence>
<evidence type="ECO:0000256" key="5">
    <source>
        <dbReference type="ARBA" id="ARBA00022679"/>
    </source>
</evidence>
<dbReference type="PANTHER" id="PTHR11825">
    <property type="entry name" value="SUBGROUP IIII AMINOTRANSFERASE"/>
    <property type="match status" value="1"/>
</dbReference>
<feature type="compositionally biased region" description="Polar residues" evidence="12">
    <location>
        <begin position="1"/>
        <end position="14"/>
    </location>
</feature>
<comment type="similarity">
    <text evidence="2 9">Belongs to the class-IV pyridoxal-phosphate-dependent aminotransferase family.</text>
</comment>
<keyword evidence="3 11" id="KW-0032">Aminotransferase</keyword>
<evidence type="ECO:0000256" key="1">
    <source>
        <dbReference type="ARBA" id="ARBA00001933"/>
    </source>
</evidence>
<dbReference type="Proteomes" id="UP000298327">
    <property type="component" value="Unassembled WGS sequence"/>
</dbReference>
<evidence type="ECO:0000256" key="10">
    <source>
        <dbReference type="RuleBase" id="RU004516"/>
    </source>
</evidence>
<dbReference type="GO" id="GO:0005739">
    <property type="term" value="C:mitochondrion"/>
    <property type="evidence" value="ECO:0007669"/>
    <property type="project" value="TreeGrafter"/>
</dbReference>
<comment type="caution">
    <text evidence="13">The sequence shown here is derived from an EMBL/GenBank/DDBJ whole genome shotgun (WGS) entry which is preliminary data.</text>
</comment>
<dbReference type="FunFam" id="3.30.470.10:FF:000002">
    <property type="entry name" value="Branched-chain-amino-acid aminotransferase"/>
    <property type="match status" value="1"/>
</dbReference>
<feature type="region of interest" description="Disordered" evidence="12">
    <location>
        <begin position="1"/>
        <end position="21"/>
    </location>
</feature>
<keyword evidence="6 10" id="KW-0663">Pyridoxal phosphate</keyword>
<organism evidence="13 14">
    <name type="scientific">Dentipellis fragilis</name>
    <dbReference type="NCBI Taxonomy" id="205917"/>
    <lineage>
        <taxon>Eukaryota</taxon>
        <taxon>Fungi</taxon>
        <taxon>Dikarya</taxon>
        <taxon>Basidiomycota</taxon>
        <taxon>Agaricomycotina</taxon>
        <taxon>Agaricomycetes</taxon>
        <taxon>Russulales</taxon>
        <taxon>Hericiaceae</taxon>
        <taxon>Dentipellis</taxon>
    </lineage>
</organism>
<reference evidence="13 14" key="1">
    <citation type="submission" date="2019-02" db="EMBL/GenBank/DDBJ databases">
        <title>Genome sequencing of the rare red list fungi Dentipellis fragilis.</title>
        <authorList>
            <person name="Buettner E."/>
            <person name="Kellner H."/>
        </authorList>
    </citation>
    <scope>NUCLEOTIDE SEQUENCE [LARGE SCALE GENOMIC DNA]</scope>
    <source>
        <strain evidence="13 14">DSM 105465</strain>
    </source>
</reference>
<dbReference type="InterPro" id="IPR005786">
    <property type="entry name" value="B_amino_transII"/>
</dbReference>
<keyword evidence="5 11" id="KW-0808">Transferase</keyword>
<dbReference type="GO" id="GO:0009099">
    <property type="term" value="P:L-valine biosynthetic process"/>
    <property type="evidence" value="ECO:0007669"/>
    <property type="project" value="TreeGrafter"/>
</dbReference>
<comment type="catalytic activity">
    <reaction evidence="11">
        <text>L-valine + 2-oxoglutarate = 3-methyl-2-oxobutanoate + L-glutamate</text>
        <dbReference type="Rhea" id="RHEA:24813"/>
        <dbReference type="ChEBI" id="CHEBI:11851"/>
        <dbReference type="ChEBI" id="CHEBI:16810"/>
        <dbReference type="ChEBI" id="CHEBI:29985"/>
        <dbReference type="ChEBI" id="CHEBI:57762"/>
        <dbReference type="EC" id="2.6.1.42"/>
    </reaction>
</comment>
<proteinExistence type="inferred from homology"/>
<dbReference type="SUPFAM" id="SSF56752">
    <property type="entry name" value="D-aminoacid aminotransferase-like PLP-dependent enzymes"/>
    <property type="match status" value="1"/>
</dbReference>
<dbReference type="GO" id="GO:0052656">
    <property type="term" value="F:L-isoleucine-2-oxoglutarate transaminase activity"/>
    <property type="evidence" value="ECO:0007669"/>
    <property type="project" value="RHEA"/>
</dbReference>
<evidence type="ECO:0000256" key="7">
    <source>
        <dbReference type="ARBA" id="ARBA00023304"/>
    </source>
</evidence>
<comment type="catalytic activity">
    <reaction evidence="11">
        <text>L-isoleucine + 2-oxoglutarate = (S)-3-methyl-2-oxopentanoate + L-glutamate</text>
        <dbReference type="Rhea" id="RHEA:24801"/>
        <dbReference type="ChEBI" id="CHEBI:16810"/>
        <dbReference type="ChEBI" id="CHEBI:29985"/>
        <dbReference type="ChEBI" id="CHEBI:35146"/>
        <dbReference type="ChEBI" id="CHEBI:58045"/>
        <dbReference type="EC" id="2.6.1.42"/>
    </reaction>
</comment>
<dbReference type="NCBIfam" id="TIGR01123">
    <property type="entry name" value="ilvE_II"/>
    <property type="match status" value="1"/>
</dbReference>
<evidence type="ECO:0000256" key="11">
    <source>
        <dbReference type="RuleBase" id="RU004517"/>
    </source>
</evidence>
<dbReference type="PIRSF" id="PIRSF006468">
    <property type="entry name" value="BCAT1"/>
    <property type="match status" value="1"/>
</dbReference>
<comment type="catalytic activity">
    <reaction evidence="11">
        <text>L-leucine + 2-oxoglutarate = 4-methyl-2-oxopentanoate + L-glutamate</text>
        <dbReference type="Rhea" id="RHEA:18321"/>
        <dbReference type="ChEBI" id="CHEBI:16810"/>
        <dbReference type="ChEBI" id="CHEBI:17865"/>
        <dbReference type="ChEBI" id="CHEBI:29985"/>
        <dbReference type="ChEBI" id="CHEBI:57427"/>
        <dbReference type="EC" id="2.6.1.42"/>
    </reaction>
</comment>
<dbReference type="InterPro" id="IPR043131">
    <property type="entry name" value="BCAT-like_N"/>
</dbReference>
<dbReference type="Gene3D" id="3.20.10.10">
    <property type="entry name" value="D-amino Acid Aminotransferase, subunit A, domain 2"/>
    <property type="match status" value="1"/>
</dbReference>
<evidence type="ECO:0000256" key="4">
    <source>
        <dbReference type="ARBA" id="ARBA00022605"/>
    </source>
</evidence>
<dbReference type="STRING" id="205917.A0A4Y9YK33"/>
<evidence type="ECO:0000313" key="14">
    <source>
        <dbReference type="Proteomes" id="UP000298327"/>
    </source>
</evidence>
<dbReference type="AlphaFoldDB" id="A0A4Y9YK33"/>
<dbReference type="GO" id="GO:0052655">
    <property type="term" value="F:L-valine-2-oxoglutarate transaminase activity"/>
    <property type="evidence" value="ECO:0007669"/>
    <property type="project" value="RHEA"/>
</dbReference>
<dbReference type="InterPro" id="IPR001544">
    <property type="entry name" value="Aminotrans_IV"/>
</dbReference>
<evidence type="ECO:0000256" key="9">
    <source>
        <dbReference type="RuleBase" id="RU004106"/>
    </source>
</evidence>
<dbReference type="GO" id="GO:0009098">
    <property type="term" value="P:L-leucine biosynthetic process"/>
    <property type="evidence" value="ECO:0007669"/>
    <property type="project" value="TreeGrafter"/>
</dbReference>
<comment type="cofactor">
    <cofactor evidence="1 10">
        <name>pyridoxal 5'-phosphate</name>
        <dbReference type="ChEBI" id="CHEBI:597326"/>
    </cofactor>
</comment>
<name>A0A4Y9YK33_9AGAM</name>
<dbReference type="PROSITE" id="PS00770">
    <property type="entry name" value="AA_TRANSFER_CLASS_4"/>
    <property type="match status" value="1"/>
</dbReference>
<dbReference type="InterPro" id="IPR033939">
    <property type="entry name" value="BCAT_family"/>
</dbReference>
<protein>
    <recommendedName>
        <fullName evidence="11">Branched-chain-amino-acid aminotransferase</fullName>
        <ecNumber evidence="11">2.6.1.42</ecNumber>
    </recommendedName>
</protein>
<keyword evidence="14" id="KW-1185">Reference proteome</keyword>
<dbReference type="CDD" id="cd01557">
    <property type="entry name" value="BCAT_beta_family"/>
    <property type="match status" value="1"/>
</dbReference>